<evidence type="ECO:0000256" key="3">
    <source>
        <dbReference type="ARBA" id="ARBA00022989"/>
    </source>
</evidence>
<sequence length="59" mass="6348">TLFTPLCAQAGSGALIFLRLLEGLVSTCVYPALHDIWSKWAPKSDKSTLATFAFSGMSK</sequence>
<dbReference type="GO" id="GO:0022857">
    <property type="term" value="F:transmembrane transporter activity"/>
    <property type="evidence" value="ECO:0007669"/>
    <property type="project" value="TreeGrafter"/>
</dbReference>
<dbReference type="GO" id="GO:0006820">
    <property type="term" value="P:monoatomic anion transport"/>
    <property type="evidence" value="ECO:0007669"/>
    <property type="project" value="TreeGrafter"/>
</dbReference>
<keyword evidence="3" id="KW-1133">Transmembrane helix</keyword>
<dbReference type="InterPro" id="IPR050382">
    <property type="entry name" value="MFS_Na/Anion_cotransporter"/>
</dbReference>
<dbReference type="SUPFAM" id="SSF103473">
    <property type="entry name" value="MFS general substrate transporter"/>
    <property type="match status" value="1"/>
</dbReference>
<dbReference type="PANTHER" id="PTHR11662">
    <property type="entry name" value="SOLUTE CARRIER FAMILY 17"/>
    <property type="match status" value="1"/>
</dbReference>
<dbReference type="GO" id="GO:0016020">
    <property type="term" value="C:membrane"/>
    <property type="evidence" value="ECO:0007669"/>
    <property type="project" value="UniProtKB-SubCell"/>
</dbReference>
<name>A0A8S3ALT6_9BILA</name>
<evidence type="ECO:0000256" key="1">
    <source>
        <dbReference type="ARBA" id="ARBA00004141"/>
    </source>
</evidence>
<gene>
    <name evidence="5" type="ORF">SMN809_LOCUS44823</name>
</gene>
<comment type="subcellular location">
    <subcellularLocation>
        <location evidence="1">Membrane</location>
        <topology evidence="1">Multi-pass membrane protein</topology>
    </subcellularLocation>
</comment>
<feature type="non-terminal residue" evidence="5">
    <location>
        <position position="1"/>
    </location>
</feature>
<keyword evidence="2" id="KW-0812">Transmembrane</keyword>
<accession>A0A8S3ALT6</accession>
<dbReference type="InterPro" id="IPR036259">
    <property type="entry name" value="MFS_trans_sf"/>
</dbReference>
<dbReference type="AlphaFoldDB" id="A0A8S3ALT6"/>
<dbReference type="Gene3D" id="1.20.1250.20">
    <property type="entry name" value="MFS general substrate transporter like domains"/>
    <property type="match status" value="1"/>
</dbReference>
<dbReference type="EMBL" id="CAJOBI010135491">
    <property type="protein sequence ID" value="CAF4743645.1"/>
    <property type="molecule type" value="Genomic_DNA"/>
</dbReference>
<dbReference type="Proteomes" id="UP000676336">
    <property type="component" value="Unassembled WGS sequence"/>
</dbReference>
<evidence type="ECO:0000313" key="5">
    <source>
        <dbReference type="EMBL" id="CAF4743645.1"/>
    </source>
</evidence>
<organism evidence="5 6">
    <name type="scientific">Rotaria magnacalcarata</name>
    <dbReference type="NCBI Taxonomy" id="392030"/>
    <lineage>
        <taxon>Eukaryota</taxon>
        <taxon>Metazoa</taxon>
        <taxon>Spiralia</taxon>
        <taxon>Gnathifera</taxon>
        <taxon>Rotifera</taxon>
        <taxon>Eurotatoria</taxon>
        <taxon>Bdelloidea</taxon>
        <taxon>Philodinida</taxon>
        <taxon>Philodinidae</taxon>
        <taxon>Rotaria</taxon>
    </lineage>
</organism>
<evidence type="ECO:0000313" key="6">
    <source>
        <dbReference type="Proteomes" id="UP000676336"/>
    </source>
</evidence>
<reference evidence="5" key="1">
    <citation type="submission" date="2021-02" db="EMBL/GenBank/DDBJ databases">
        <authorList>
            <person name="Nowell W R."/>
        </authorList>
    </citation>
    <scope>NUCLEOTIDE SEQUENCE</scope>
</reference>
<dbReference type="PANTHER" id="PTHR11662:SF455">
    <property type="entry name" value="GH23975P"/>
    <property type="match status" value="1"/>
</dbReference>
<comment type="caution">
    <text evidence="5">The sequence shown here is derived from an EMBL/GenBank/DDBJ whole genome shotgun (WGS) entry which is preliminary data.</text>
</comment>
<evidence type="ECO:0000256" key="4">
    <source>
        <dbReference type="ARBA" id="ARBA00023136"/>
    </source>
</evidence>
<evidence type="ECO:0000256" key="2">
    <source>
        <dbReference type="ARBA" id="ARBA00022692"/>
    </source>
</evidence>
<protein>
    <submittedName>
        <fullName evidence="5">Uncharacterized protein</fullName>
    </submittedName>
</protein>
<proteinExistence type="predicted"/>
<keyword evidence="4" id="KW-0472">Membrane</keyword>